<organism evidence="3">
    <name type="scientific">freshwater metagenome</name>
    <dbReference type="NCBI Taxonomy" id="449393"/>
    <lineage>
        <taxon>unclassified sequences</taxon>
        <taxon>metagenomes</taxon>
        <taxon>ecological metagenomes</taxon>
    </lineage>
</organism>
<proteinExistence type="predicted"/>
<name>A0A6J6C2Q7_9ZZZZ</name>
<dbReference type="Pfam" id="PF13205">
    <property type="entry name" value="Big_5"/>
    <property type="match status" value="1"/>
</dbReference>
<dbReference type="PROSITE" id="PS50268">
    <property type="entry name" value="CADHERIN_2"/>
    <property type="match status" value="1"/>
</dbReference>
<dbReference type="SUPFAM" id="SSF49313">
    <property type="entry name" value="Cadherin-like"/>
    <property type="match status" value="1"/>
</dbReference>
<dbReference type="Gene3D" id="2.60.40.60">
    <property type="entry name" value="Cadherins"/>
    <property type="match status" value="1"/>
</dbReference>
<evidence type="ECO:0000256" key="1">
    <source>
        <dbReference type="ARBA" id="ARBA00022729"/>
    </source>
</evidence>
<dbReference type="GO" id="GO:0005509">
    <property type="term" value="F:calcium ion binding"/>
    <property type="evidence" value="ECO:0007669"/>
    <property type="project" value="InterPro"/>
</dbReference>
<reference evidence="3" key="1">
    <citation type="submission" date="2020-05" db="EMBL/GenBank/DDBJ databases">
        <authorList>
            <person name="Chiriac C."/>
            <person name="Salcher M."/>
            <person name="Ghai R."/>
            <person name="Kavagutti S V."/>
        </authorList>
    </citation>
    <scope>NUCLEOTIDE SEQUENCE</scope>
</reference>
<evidence type="ECO:0000259" key="2">
    <source>
        <dbReference type="PROSITE" id="PS50268"/>
    </source>
</evidence>
<dbReference type="InterPro" id="IPR002126">
    <property type="entry name" value="Cadherin-like_dom"/>
</dbReference>
<accession>A0A6J6C2Q7</accession>
<keyword evidence="1" id="KW-0732">Signal</keyword>
<dbReference type="EMBL" id="CAEZSV010000006">
    <property type="protein sequence ID" value="CAB4545317.1"/>
    <property type="molecule type" value="Genomic_DNA"/>
</dbReference>
<dbReference type="GO" id="GO:0016020">
    <property type="term" value="C:membrane"/>
    <property type="evidence" value="ECO:0007669"/>
    <property type="project" value="InterPro"/>
</dbReference>
<dbReference type="AlphaFoldDB" id="A0A6J6C2Q7"/>
<feature type="domain" description="Cadherin" evidence="2">
    <location>
        <begin position="225"/>
        <end position="346"/>
    </location>
</feature>
<dbReference type="GO" id="GO:0007156">
    <property type="term" value="P:homophilic cell adhesion via plasma membrane adhesion molecules"/>
    <property type="evidence" value="ECO:0007669"/>
    <property type="project" value="InterPro"/>
</dbReference>
<sequence>MAAAAVPTATFAPATGAVNIALNANITITFSEAVRKINDTALFADDLEDLVTLKVTNAAGAAVDFQPFINAGKTIITINPVANLNPSQAYYVAIGATVENATDEAIAPTAITFTTGPLTEITGTSDGLEDFSVTANENVAIGATVTTVTTQGAGTPSFSLSATLDFAKFSIDAATGALSFTESPNFEIPTDTSASGFNTYRTNVRVRYDSNTPADATDDTQEVAVIQVTIANVDEFNPAITSNGGLATAAITINEGATEVTTVTATGDGTPVFSLNGGADVALFAVTGAGALTVTARDFETPQDLGATAGNNTYVVVVRATDADNETVDQTLTISIADVDEVAPTLSASGISGATSSGGTLTFTSSEVGTYYYLIQNSAGADPADAAAVEAGATASAAALAAANTIPIGGLTASTNYEVFVIVKDGANNRSAVVTLNFATLTAVVVAPQPPPKTPEQIAAEIAERKAAEERYAAEVAAAARAAAEKVVAEEKARADAAIKLNVELAEAKITAVAQTKNQLAPLKSANASLNKALADLDALLKPSPDVVAPRIDLAERFAGKRITIQREVIRNGKTTLVNVGTFLLDSRGNVVLSKSLKITRGTKLRVSAPGESVTRITAK</sequence>
<evidence type="ECO:0000313" key="3">
    <source>
        <dbReference type="EMBL" id="CAB4545317.1"/>
    </source>
</evidence>
<dbReference type="InterPro" id="IPR015919">
    <property type="entry name" value="Cadherin-like_sf"/>
</dbReference>
<dbReference type="InterPro" id="IPR032812">
    <property type="entry name" value="SbsA_Ig"/>
</dbReference>
<protein>
    <submittedName>
        <fullName evidence="3">Unannotated protein</fullName>
    </submittedName>
</protein>
<gene>
    <name evidence="3" type="ORF">UFOPK1506_00073</name>
</gene>